<dbReference type="AlphaFoldDB" id="A0A3M7RSD6"/>
<evidence type="ECO:0000256" key="1">
    <source>
        <dbReference type="SAM" id="Phobius"/>
    </source>
</evidence>
<proteinExistence type="predicted"/>
<reference evidence="2 3" key="1">
    <citation type="journal article" date="2018" name="Sci. Rep.">
        <title>Genomic signatures of local adaptation to the degree of environmental predictability in rotifers.</title>
        <authorList>
            <person name="Franch-Gras L."/>
            <person name="Hahn C."/>
            <person name="Garcia-Roger E.M."/>
            <person name="Carmona M.J."/>
            <person name="Serra M."/>
            <person name="Gomez A."/>
        </authorList>
    </citation>
    <scope>NUCLEOTIDE SEQUENCE [LARGE SCALE GENOMIC DNA]</scope>
    <source>
        <strain evidence="2">HYR1</strain>
    </source>
</reference>
<keyword evidence="3" id="KW-1185">Reference proteome</keyword>
<keyword evidence="1" id="KW-0812">Transmembrane</keyword>
<organism evidence="2 3">
    <name type="scientific">Brachionus plicatilis</name>
    <name type="common">Marine rotifer</name>
    <name type="synonym">Brachionus muelleri</name>
    <dbReference type="NCBI Taxonomy" id="10195"/>
    <lineage>
        <taxon>Eukaryota</taxon>
        <taxon>Metazoa</taxon>
        <taxon>Spiralia</taxon>
        <taxon>Gnathifera</taxon>
        <taxon>Rotifera</taxon>
        <taxon>Eurotatoria</taxon>
        <taxon>Monogononta</taxon>
        <taxon>Pseudotrocha</taxon>
        <taxon>Ploima</taxon>
        <taxon>Brachionidae</taxon>
        <taxon>Brachionus</taxon>
    </lineage>
</organism>
<evidence type="ECO:0000313" key="3">
    <source>
        <dbReference type="Proteomes" id="UP000276133"/>
    </source>
</evidence>
<keyword evidence="1" id="KW-0472">Membrane</keyword>
<keyword evidence="1" id="KW-1133">Transmembrane helix</keyword>
<name>A0A3M7RSD6_BRAPC</name>
<gene>
    <name evidence="2" type="ORF">BpHYR1_031109</name>
</gene>
<dbReference type="OrthoDB" id="10568064at2759"/>
<protein>
    <submittedName>
        <fullName evidence="2">Uncharacterized protein</fullName>
    </submittedName>
</protein>
<dbReference type="EMBL" id="REGN01002773">
    <property type="protein sequence ID" value="RNA26227.1"/>
    <property type="molecule type" value="Genomic_DNA"/>
</dbReference>
<sequence>MTSNAFQKAKLQEKRLHSMYNKRARVTVNDLELFKINIILLVFSLFFIISGTVIIGVLLGGVGGRDAITDINLESFDNNSTTYLYYIGAHIGAVVAGLGVFLLILCLVGVIDDYSKTKKRLIEKIIKEDQDRAAAEAAKNANMNIFQMLALNAKKNKLAN</sequence>
<accession>A0A3M7RSD6</accession>
<evidence type="ECO:0000313" key="2">
    <source>
        <dbReference type="EMBL" id="RNA26227.1"/>
    </source>
</evidence>
<comment type="caution">
    <text evidence="2">The sequence shown here is derived from an EMBL/GenBank/DDBJ whole genome shotgun (WGS) entry which is preliminary data.</text>
</comment>
<feature type="transmembrane region" description="Helical" evidence="1">
    <location>
        <begin position="38"/>
        <end position="63"/>
    </location>
</feature>
<feature type="transmembrane region" description="Helical" evidence="1">
    <location>
        <begin position="83"/>
        <end position="111"/>
    </location>
</feature>
<dbReference type="Proteomes" id="UP000276133">
    <property type="component" value="Unassembled WGS sequence"/>
</dbReference>